<dbReference type="InterPro" id="IPR017896">
    <property type="entry name" value="4Fe4S_Fe-S-bd"/>
</dbReference>
<dbReference type="SUPFAM" id="SSF52518">
    <property type="entry name" value="Thiamin diphosphate-binding fold (THDP-binding)"/>
    <property type="match status" value="1"/>
</dbReference>
<dbReference type="InterPro" id="IPR029039">
    <property type="entry name" value="Flavoprotein-like_sf"/>
</dbReference>
<dbReference type="Gene3D" id="2.40.30.10">
    <property type="entry name" value="Translation factors"/>
    <property type="match status" value="1"/>
</dbReference>
<dbReference type="InterPro" id="IPR050722">
    <property type="entry name" value="Pyruvate:ferred/Flavod_OxRd"/>
</dbReference>
<keyword evidence="4" id="KW-0288">FMN</keyword>
<dbReference type="PANTHER" id="PTHR32154:SF0">
    <property type="entry name" value="PYRUVATE-FLAVODOXIN OXIDOREDUCTASE-RELATED"/>
    <property type="match status" value="1"/>
</dbReference>
<comment type="cofactor">
    <cofactor evidence="2">
        <name>FAD</name>
        <dbReference type="ChEBI" id="CHEBI:57692"/>
    </cofactor>
</comment>
<dbReference type="Gene3D" id="3.40.50.360">
    <property type="match status" value="1"/>
</dbReference>
<feature type="non-terminal residue" evidence="10">
    <location>
        <position position="1105"/>
    </location>
</feature>
<evidence type="ECO:0000256" key="4">
    <source>
        <dbReference type="ARBA" id="ARBA00022643"/>
    </source>
</evidence>
<evidence type="ECO:0000256" key="1">
    <source>
        <dbReference type="ARBA" id="ARBA00001917"/>
    </source>
</evidence>
<dbReference type="InterPro" id="IPR017938">
    <property type="entry name" value="Riboflavin_synthase-like_b-brl"/>
</dbReference>
<dbReference type="InterPro" id="IPR008254">
    <property type="entry name" value="Flavodoxin/NO_synth"/>
</dbReference>
<dbReference type="InterPro" id="IPR001094">
    <property type="entry name" value="Flavdoxin-like"/>
</dbReference>
<dbReference type="PANTHER" id="PTHR32154">
    <property type="entry name" value="PYRUVATE-FLAVODOXIN OXIDOREDUCTASE-RELATED"/>
    <property type="match status" value="1"/>
</dbReference>
<evidence type="ECO:0000256" key="6">
    <source>
        <dbReference type="ARBA" id="ARBA00022857"/>
    </source>
</evidence>
<evidence type="ECO:0000256" key="5">
    <source>
        <dbReference type="ARBA" id="ARBA00022827"/>
    </source>
</evidence>
<organism evidence="10 11">
    <name type="scientific">Durusdinium trenchii</name>
    <dbReference type="NCBI Taxonomy" id="1381693"/>
    <lineage>
        <taxon>Eukaryota</taxon>
        <taxon>Sar</taxon>
        <taxon>Alveolata</taxon>
        <taxon>Dinophyceae</taxon>
        <taxon>Suessiales</taxon>
        <taxon>Symbiodiniaceae</taxon>
        <taxon>Durusdinium</taxon>
    </lineage>
</organism>
<keyword evidence="7" id="KW-0560">Oxidoreductase</keyword>
<dbReference type="PROSITE" id="PS00198">
    <property type="entry name" value="4FE4S_FER_1"/>
    <property type="match status" value="1"/>
</dbReference>
<dbReference type="InterPro" id="IPR019752">
    <property type="entry name" value="Pyrv/ketoisovalerate_OxRed_cat"/>
</dbReference>
<dbReference type="Pfam" id="PF01558">
    <property type="entry name" value="POR"/>
    <property type="match status" value="1"/>
</dbReference>
<dbReference type="EMBL" id="CAXAMN010015491">
    <property type="protein sequence ID" value="CAK9045902.1"/>
    <property type="molecule type" value="Genomic_DNA"/>
</dbReference>
<dbReference type="Pfam" id="PF00258">
    <property type="entry name" value="Flavodoxin_1"/>
    <property type="match status" value="1"/>
</dbReference>
<dbReference type="InterPro" id="IPR011766">
    <property type="entry name" value="TPP_enzyme_TPP-bd"/>
</dbReference>
<feature type="non-terminal residue" evidence="10">
    <location>
        <position position="1"/>
    </location>
</feature>
<dbReference type="InterPro" id="IPR023173">
    <property type="entry name" value="NADPH_Cyt_P450_Rdtase_alpha"/>
</dbReference>
<feature type="domain" description="4Fe-4S ferredoxin-type" evidence="9">
    <location>
        <begin position="280"/>
        <end position="309"/>
    </location>
</feature>
<dbReference type="SUPFAM" id="SSF53323">
    <property type="entry name" value="Pyruvate-ferredoxin oxidoreductase, PFOR, domain III"/>
    <property type="match status" value="1"/>
</dbReference>
<gene>
    <name evidence="10" type="ORF">CCMP2556_LOCUS23913</name>
</gene>
<accession>A0ABP0M587</accession>
<dbReference type="InterPro" id="IPR002869">
    <property type="entry name" value="Pyrv_flavodox_OxRed_cen"/>
</dbReference>
<dbReference type="PROSITE" id="PS50902">
    <property type="entry name" value="FLAVODOXIN_LIKE"/>
    <property type="match status" value="1"/>
</dbReference>
<dbReference type="PROSITE" id="PS51379">
    <property type="entry name" value="4FE4S_FER_2"/>
    <property type="match status" value="2"/>
</dbReference>
<evidence type="ECO:0000259" key="9">
    <source>
        <dbReference type="PROSITE" id="PS51379"/>
    </source>
</evidence>
<dbReference type="Pfam" id="PF00667">
    <property type="entry name" value="FAD_binding_1"/>
    <property type="match status" value="1"/>
</dbReference>
<dbReference type="Gene3D" id="1.20.990.10">
    <property type="entry name" value="NADPH-cytochrome p450 Reductase, Chain A, domain 3"/>
    <property type="match status" value="1"/>
</dbReference>
<keyword evidence="11" id="KW-1185">Reference proteome</keyword>
<dbReference type="Gene3D" id="3.30.70.20">
    <property type="match status" value="1"/>
</dbReference>
<evidence type="ECO:0000259" key="8">
    <source>
        <dbReference type="PROSITE" id="PS50902"/>
    </source>
</evidence>
<dbReference type="PRINTS" id="PR00369">
    <property type="entry name" value="FLAVODOXIN"/>
</dbReference>
<dbReference type="Gene3D" id="3.40.50.970">
    <property type="match status" value="1"/>
</dbReference>
<dbReference type="Pfam" id="PF13237">
    <property type="entry name" value="Fer4_10"/>
    <property type="match status" value="1"/>
</dbReference>
<protein>
    <recommendedName>
        <fullName evidence="12">Pyruvate:ferredoxin (Flavodoxin) oxidoreductase</fullName>
    </recommendedName>
</protein>
<comment type="cofactor">
    <cofactor evidence="1">
        <name>FMN</name>
        <dbReference type="ChEBI" id="CHEBI:58210"/>
    </cofactor>
</comment>
<dbReference type="Pfam" id="PF02775">
    <property type="entry name" value="TPP_enzyme_C"/>
    <property type="match status" value="1"/>
</dbReference>
<feature type="domain" description="Flavodoxin-like" evidence="8">
    <location>
        <begin position="800"/>
        <end position="946"/>
    </location>
</feature>
<dbReference type="SUPFAM" id="SSF52218">
    <property type="entry name" value="Flavoproteins"/>
    <property type="match status" value="1"/>
</dbReference>
<evidence type="ECO:0000256" key="7">
    <source>
        <dbReference type="ARBA" id="ARBA00023002"/>
    </source>
</evidence>
<dbReference type="SUPFAM" id="SSF63380">
    <property type="entry name" value="Riboflavin synthase domain-like"/>
    <property type="match status" value="1"/>
</dbReference>
<dbReference type="Gene3D" id="3.40.920.10">
    <property type="entry name" value="Pyruvate-ferredoxin oxidoreductase, PFOR, domain III"/>
    <property type="match status" value="1"/>
</dbReference>
<keyword evidence="5" id="KW-0274">FAD</keyword>
<proteinExistence type="predicted"/>
<keyword evidence="6" id="KW-0521">NADP</keyword>
<evidence type="ECO:0000313" key="11">
    <source>
        <dbReference type="Proteomes" id="UP001642484"/>
    </source>
</evidence>
<evidence type="ECO:0000256" key="3">
    <source>
        <dbReference type="ARBA" id="ARBA00022630"/>
    </source>
</evidence>
<name>A0ABP0M587_9DINO</name>
<evidence type="ECO:0008006" key="12">
    <source>
        <dbReference type="Google" id="ProtNLM"/>
    </source>
</evidence>
<evidence type="ECO:0000313" key="10">
    <source>
        <dbReference type="EMBL" id="CAK9045902.1"/>
    </source>
</evidence>
<sequence>SRHQAIFFGLGSDGTVGANKAAAAIIGERTEFYSQGHFNYSSQKAGASTVSHLRFGPKPIRSEYEIESSPGADYVACHHTSFLSKFDMLSKAREGAAFVVNCPWKTVEELDQEFPAKLRQAIAEKKVELYTIDAHAVASSVGLPAKRINQVMQATFFNLSGILPPEDAKEQLEGAIDRMYGKKSPEIVRSNKAALAAAPDNLNRINYPSSWLTAEDNEHSLRRMNPSASPYSPQLDEFSSTFLKSIDSRTADELAVSAFSPGGETPIGQSTHQKRALADEVPVWLPDKCTQCNLCSVVCPHAVVRPFLLDKKEMEAAPEGFVARKAKGGDLAGLNYTIQLAPFDCTGCAVCVEMCPDDALIMESAAHSQEKFNDHWEYSLNTVSVKDNLMERGSVKGSQFQEPLIEFSGACSGCGETPYVKLLTQMFGDRMVIANSSGCSSVWGGSYGLSPFKKNRHGQGPAWARSLFEDTAEYGLGMALGSQQRRERLVADVKELLEEVSSGASVSTELQNLMERWIEVAEDAEKCTVLQGPLKAALAKEPETSDSPVALGAVKRGSDLLVAPSHWIIGGDGWAYDIGFGGLDHVLATGQNINVLVLDTEGYSNTGAQNSKATPKGATMKMSAGGNRAKKKDLGAIAMMHENAYVASVSLSADVNQTVKAFKEAEAYPGPSIIIAYATCVDWGHRAGDKAMVQQQVQAVESGYWPLYRYNPDKVTTEHNGFELDNKRISPDAMDALMRNENRFTSLQRTAPEFAKMLQSAMKDEFHARHEARRRKAMADEDLLEYLKKCMGEQVTGERVTVLYGTDTGNAEMVAKNFQFEFKRRGMKAKCLSLNDMPISDLAEESKVLAIVATAGQGEMPKSAVKFWQDMETFLETAPADYLKDTKFAVFGLGDSSYVFFNEAAKRIDTAFEKLGGQRVQSLGLGDDQHPGRFDDELEEWSPDFYDNIEAPEPPQELSPPSHLVEVLPPEDPKAKQVGEAYVPVGSKPVKMTVKRSTVPEGYERAIDHFEFDLTGSGLSYEQGDSLGLWPSNPKQQVDMCLMALNMKGDEILHLRPVDSNRSVPLPEVITVRTLLTEVLDIAGWPKRRFYEMLKLSATDAKEKE</sequence>
<dbReference type="InterPro" id="IPR017900">
    <property type="entry name" value="4Fe4S_Fe_S_CS"/>
</dbReference>
<dbReference type="InterPro" id="IPR029061">
    <property type="entry name" value="THDP-binding"/>
</dbReference>
<dbReference type="Proteomes" id="UP001642484">
    <property type="component" value="Unassembled WGS sequence"/>
</dbReference>
<comment type="caution">
    <text evidence="10">The sequence shown here is derived from an EMBL/GenBank/DDBJ whole genome shotgun (WGS) entry which is preliminary data.</text>
</comment>
<reference evidence="10 11" key="1">
    <citation type="submission" date="2024-02" db="EMBL/GenBank/DDBJ databases">
        <authorList>
            <person name="Chen Y."/>
            <person name="Shah S."/>
            <person name="Dougan E. K."/>
            <person name="Thang M."/>
            <person name="Chan C."/>
        </authorList>
    </citation>
    <scope>NUCLEOTIDE SEQUENCE [LARGE SCALE GENOMIC DNA]</scope>
</reference>
<dbReference type="InterPro" id="IPR003097">
    <property type="entry name" value="CysJ-like_FAD-binding"/>
</dbReference>
<feature type="domain" description="4Fe-4S ferredoxin-type" evidence="9">
    <location>
        <begin position="336"/>
        <end position="365"/>
    </location>
</feature>
<dbReference type="SUPFAM" id="SSF54862">
    <property type="entry name" value="4Fe-4S ferredoxins"/>
    <property type="match status" value="1"/>
</dbReference>
<keyword evidence="3" id="KW-0285">Flavoprotein</keyword>
<evidence type="ECO:0000256" key="2">
    <source>
        <dbReference type="ARBA" id="ARBA00001974"/>
    </source>
</evidence>